<dbReference type="RefSeq" id="YP_009448651.1">
    <property type="nucleotide sequence ID" value="NC_036594.1"/>
</dbReference>
<sequence length="60" mass="7109">LHACLIDDEVEYKPNILMGLLYPVIIDSISEGRDILLIVHYILYIIIKSIVYNIYFYYDI</sequence>
<dbReference type="GeneID" id="35382234"/>
<reference evidence="2" key="1">
    <citation type="submission" date="2017-08" db="EMBL/GenBank/DDBJ databases">
        <authorList>
            <consortium name="Urmite Genomes"/>
        </authorList>
    </citation>
    <scope>NUCLEOTIDE SEQUENCE [LARGE SCALE GENOMIC DNA]</scope>
    <source>
        <strain evidence="2">IHUMI-LCC2</strain>
    </source>
</reference>
<protein>
    <submittedName>
        <fullName evidence="2">Transmembrane domain-containing protein</fullName>
    </submittedName>
</protein>
<keyword evidence="1" id="KW-1133">Transmembrane helix</keyword>
<gene>
    <name evidence="2" type="ORF">ORPV_445</name>
</gene>
<organism evidence="2">
    <name type="scientific">Orpheovirus IHUMI-LCC2</name>
    <dbReference type="NCBI Taxonomy" id="2023057"/>
    <lineage>
        <taxon>Viruses</taxon>
        <taxon>Varidnaviria</taxon>
        <taxon>Bamfordvirae</taxon>
        <taxon>Nucleocytoviricota</taxon>
        <taxon>Megaviricetes</taxon>
        <taxon>Pimascovirales</taxon>
        <taxon>Ocovirineae</taxon>
        <taxon>Orpheoviridae</taxon>
        <taxon>Alphaorpheovirus</taxon>
        <taxon>Alphaorpheovirus massiliense</taxon>
    </lineage>
</organism>
<keyword evidence="3" id="KW-1185">Reference proteome</keyword>
<accession>A0A2I2L4F8</accession>
<feature type="non-terminal residue" evidence="2">
    <location>
        <position position="1"/>
    </location>
</feature>
<keyword evidence="1" id="KW-0472">Membrane</keyword>
<dbReference type="KEGG" id="vg:35382234"/>
<evidence type="ECO:0000313" key="2">
    <source>
        <dbReference type="EMBL" id="SNW62349.1"/>
    </source>
</evidence>
<keyword evidence="1 2" id="KW-0812">Transmembrane</keyword>
<dbReference type="EMBL" id="LT906555">
    <property type="protein sequence ID" value="SNW62349.1"/>
    <property type="molecule type" value="Genomic_DNA"/>
</dbReference>
<proteinExistence type="predicted"/>
<evidence type="ECO:0000256" key="1">
    <source>
        <dbReference type="SAM" id="Phobius"/>
    </source>
</evidence>
<name>A0A2I2L4F8_9VIRU</name>
<evidence type="ECO:0000313" key="3">
    <source>
        <dbReference type="Proteomes" id="UP000236316"/>
    </source>
</evidence>
<dbReference type="Proteomes" id="UP000236316">
    <property type="component" value="Segment"/>
</dbReference>
<feature type="transmembrane region" description="Helical" evidence="1">
    <location>
        <begin position="35"/>
        <end position="58"/>
    </location>
</feature>